<comment type="similarity">
    <text evidence="4">Belongs to the metallo-dependent hydrolases superfamily. MTA/SAH deaminase family.</text>
</comment>
<protein>
    <recommendedName>
        <fullName evidence="4">5-methylthioadenosine/S-adenosylhomocysteine deaminase</fullName>
        <shortName evidence="4">MTA/SAH deaminase</shortName>
        <ecNumber evidence="4">3.5.4.28</ecNumber>
        <ecNumber evidence="4">3.5.4.31</ecNumber>
    </recommendedName>
</protein>
<proteinExistence type="inferred from homology"/>
<feature type="binding site" evidence="4">
    <location>
        <position position="60"/>
    </location>
    <ligand>
        <name>Zn(2+)</name>
        <dbReference type="ChEBI" id="CHEBI:29105"/>
    </ligand>
</feature>
<dbReference type="SUPFAM" id="SSF51556">
    <property type="entry name" value="Metallo-dependent hydrolases"/>
    <property type="match status" value="1"/>
</dbReference>
<evidence type="ECO:0000256" key="4">
    <source>
        <dbReference type="HAMAP-Rule" id="MF_01281"/>
    </source>
</evidence>
<dbReference type="Proteomes" id="UP000297225">
    <property type="component" value="Unassembled WGS sequence"/>
</dbReference>
<feature type="domain" description="Amidohydrolase-related" evidence="5">
    <location>
        <begin position="50"/>
        <end position="396"/>
    </location>
</feature>
<dbReference type="CDD" id="cd01298">
    <property type="entry name" value="ATZ_TRZ_like"/>
    <property type="match status" value="1"/>
</dbReference>
<accession>A0A4Y8WQ83</accession>
<feature type="binding site" evidence="4">
    <location>
        <position position="294"/>
    </location>
    <ligand>
        <name>Zn(2+)</name>
        <dbReference type="ChEBI" id="CHEBI:29105"/>
    </ligand>
</feature>
<evidence type="ECO:0000256" key="1">
    <source>
        <dbReference type="ARBA" id="ARBA00022723"/>
    </source>
</evidence>
<feature type="binding site" evidence="4">
    <location>
        <position position="294"/>
    </location>
    <ligand>
        <name>substrate</name>
    </ligand>
</feature>
<feature type="binding site" evidence="4">
    <location>
        <position position="205"/>
    </location>
    <ligand>
        <name>Zn(2+)</name>
        <dbReference type="ChEBI" id="CHEBI:29105"/>
    </ligand>
</feature>
<feature type="binding site" evidence="4">
    <location>
        <position position="208"/>
    </location>
    <ligand>
        <name>substrate</name>
    </ligand>
</feature>
<gene>
    <name evidence="4" type="primary">mtaD</name>
    <name evidence="6" type="ORF">E4P47_04130</name>
</gene>
<dbReference type="GO" id="GO:0090614">
    <property type="term" value="F:5'-methylthioadenosine deaminase activity"/>
    <property type="evidence" value="ECO:0007669"/>
    <property type="project" value="UniProtKB-UniRule"/>
</dbReference>
<dbReference type="STRING" id="1122973.GCA_000379925_00969"/>
<dbReference type="EC" id="3.5.4.31" evidence="4"/>
<dbReference type="OrthoDB" id="9797498at2"/>
<feature type="binding site" evidence="4">
    <location>
        <position position="178"/>
    </location>
    <ligand>
        <name>substrate</name>
    </ligand>
</feature>
<comment type="catalytic activity">
    <reaction evidence="4">
        <text>S-adenosyl-L-homocysteine + H2O + H(+) = S-inosyl-L-homocysteine + NH4(+)</text>
        <dbReference type="Rhea" id="RHEA:20716"/>
        <dbReference type="ChEBI" id="CHEBI:15377"/>
        <dbReference type="ChEBI" id="CHEBI:15378"/>
        <dbReference type="ChEBI" id="CHEBI:28938"/>
        <dbReference type="ChEBI" id="CHEBI:57856"/>
        <dbReference type="ChEBI" id="CHEBI:57985"/>
        <dbReference type="EC" id="3.5.4.28"/>
    </reaction>
</comment>
<dbReference type="PANTHER" id="PTHR43794">
    <property type="entry name" value="AMINOHYDROLASE SSNA-RELATED"/>
    <property type="match status" value="1"/>
</dbReference>
<dbReference type="GeneID" id="66797124"/>
<dbReference type="SUPFAM" id="SSF51338">
    <property type="entry name" value="Composite domain of metallo-dependent hydrolases"/>
    <property type="match status" value="1"/>
</dbReference>
<feature type="binding site" evidence="4">
    <location>
        <position position="58"/>
    </location>
    <ligand>
        <name>Zn(2+)</name>
        <dbReference type="ChEBI" id="CHEBI:29105"/>
    </ligand>
</feature>
<dbReference type="Pfam" id="PF01979">
    <property type="entry name" value="Amidohydro_1"/>
    <property type="match status" value="1"/>
</dbReference>
<name>A0A4Y8WQ83_9PORP</name>
<dbReference type="InterPro" id="IPR032466">
    <property type="entry name" value="Metal_Hydrolase"/>
</dbReference>
<evidence type="ECO:0000259" key="5">
    <source>
        <dbReference type="Pfam" id="PF01979"/>
    </source>
</evidence>
<comment type="cofactor">
    <cofactor evidence="4">
        <name>Zn(2+)</name>
        <dbReference type="ChEBI" id="CHEBI:29105"/>
    </cofactor>
    <text evidence="4">Binds 1 zinc ion per subunit.</text>
</comment>
<dbReference type="InterPro" id="IPR050287">
    <property type="entry name" value="MTA/SAH_deaminase"/>
</dbReference>
<keyword evidence="7" id="KW-1185">Reference proteome</keyword>
<dbReference type="FunFam" id="3.20.20.140:FF:000014">
    <property type="entry name" value="5-methylthioadenosine/S-adenosylhomocysteine deaminase"/>
    <property type="match status" value="1"/>
</dbReference>
<keyword evidence="1 4" id="KW-0479">Metal-binding</keyword>
<dbReference type="InterPro" id="IPR023512">
    <property type="entry name" value="Deaminase_MtaD/DadD"/>
</dbReference>
<dbReference type="HAMAP" id="MF_01281">
    <property type="entry name" value="MTA_SAH_deamin"/>
    <property type="match status" value="1"/>
</dbReference>
<dbReference type="GO" id="GO:0046872">
    <property type="term" value="F:metal ion binding"/>
    <property type="evidence" value="ECO:0007669"/>
    <property type="project" value="UniProtKB-KW"/>
</dbReference>
<keyword evidence="2 4" id="KW-0378">Hydrolase</keyword>
<dbReference type="InterPro" id="IPR011059">
    <property type="entry name" value="Metal-dep_hydrolase_composite"/>
</dbReference>
<dbReference type="RefSeq" id="WP_134849397.1">
    <property type="nucleotide sequence ID" value="NZ_CP197400.1"/>
</dbReference>
<comment type="caution">
    <text evidence="6">The sequence shown here is derived from an EMBL/GenBank/DDBJ whole genome shotgun (WGS) entry which is preliminary data.</text>
</comment>
<sequence>MSKSKLLIKNPLHPDGAQRDILVEGNRISAIGEGLVTEGAEVIDASRMAVMPGLVNCHTHAAMTFFRGYGDDLDLMDWLNNMIWPVEAHMDEEDVYIGAKLACLEMIKSGTTAFLDMYSFPHGTARAVDEMGLRGNISYTIFDQGNSKRAELDKRNMERYLEEFKRYTDRVSFSVGPHAIYTVTGPMLQYTHDFAKANDVLVHLHLSETKGEVDNSIKEYGTTPVRYLEQLGVLSPNLVLAHSLWMDSEELQILADHGVACVHNPASNMKLASGYRFKLEEMWSKGIRVGIGTDGTSSSNNLDMFTAMKLTSFLAKAWSGDPKAGKAKDVFDAGTSAGANILRLDAGKVEVGMLADLALLDLDLPEMTPCHDLVSNVVNSANGSAVDTLMVDGKILMRNRKVPSEEAILAEAREYTERLFAKSKQKK</sequence>
<dbReference type="AlphaFoldDB" id="A0A4Y8WQ83"/>
<comment type="caution">
    <text evidence="4">Lacks conserved residue(s) required for the propagation of feature annotation.</text>
</comment>
<dbReference type="PANTHER" id="PTHR43794:SF11">
    <property type="entry name" value="AMIDOHYDROLASE-RELATED DOMAIN-CONTAINING PROTEIN"/>
    <property type="match status" value="1"/>
</dbReference>
<comment type="catalytic activity">
    <reaction evidence="4">
        <text>S-methyl-5'-thioadenosine + H2O + H(+) = S-methyl-5'-thioinosine + NH4(+)</text>
        <dbReference type="Rhea" id="RHEA:25025"/>
        <dbReference type="ChEBI" id="CHEBI:15377"/>
        <dbReference type="ChEBI" id="CHEBI:15378"/>
        <dbReference type="ChEBI" id="CHEBI:17509"/>
        <dbReference type="ChEBI" id="CHEBI:28938"/>
        <dbReference type="ChEBI" id="CHEBI:48595"/>
        <dbReference type="EC" id="3.5.4.31"/>
    </reaction>
</comment>
<dbReference type="Gene3D" id="2.30.40.10">
    <property type="entry name" value="Urease, subunit C, domain 1"/>
    <property type="match status" value="1"/>
</dbReference>
<dbReference type="EC" id="3.5.4.28" evidence="4"/>
<keyword evidence="3 4" id="KW-0862">Zinc</keyword>
<dbReference type="Gene3D" id="3.20.20.140">
    <property type="entry name" value="Metal-dependent hydrolases"/>
    <property type="match status" value="1"/>
</dbReference>
<evidence type="ECO:0000256" key="2">
    <source>
        <dbReference type="ARBA" id="ARBA00022801"/>
    </source>
</evidence>
<dbReference type="GO" id="GO:0050270">
    <property type="term" value="F:S-adenosylhomocysteine deaminase activity"/>
    <property type="evidence" value="ECO:0007669"/>
    <property type="project" value="UniProtKB-UniRule"/>
</dbReference>
<dbReference type="EMBL" id="SPNC01000044">
    <property type="protein sequence ID" value="TFH95607.1"/>
    <property type="molecule type" value="Genomic_DNA"/>
</dbReference>
<reference evidence="6 7" key="1">
    <citation type="submission" date="2019-03" db="EMBL/GenBank/DDBJ databases">
        <title>Porphyromonas levii Isolated from the Uterus of Dairy Cows.</title>
        <authorList>
            <person name="Francis A.M."/>
        </authorList>
    </citation>
    <scope>NUCLEOTIDE SEQUENCE [LARGE SCALE GENOMIC DNA]</scope>
    <source>
        <strain evidence="6 7">AF5678</strain>
    </source>
</reference>
<evidence type="ECO:0000256" key="3">
    <source>
        <dbReference type="ARBA" id="ARBA00022833"/>
    </source>
</evidence>
<comment type="function">
    <text evidence="4">Catalyzes the deamination of 5-methylthioadenosine and S-adenosyl-L-homocysteine into 5-methylthioinosine and S-inosyl-L-homocysteine, respectively. Is also able to deaminate adenosine.</text>
</comment>
<evidence type="ECO:0000313" key="6">
    <source>
        <dbReference type="EMBL" id="TFH95607.1"/>
    </source>
</evidence>
<organism evidence="6 7">
    <name type="scientific">Porphyromonas levii</name>
    <dbReference type="NCBI Taxonomy" id="28114"/>
    <lineage>
        <taxon>Bacteria</taxon>
        <taxon>Pseudomonadati</taxon>
        <taxon>Bacteroidota</taxon>
        <taxon>Bacteroidia</taxon>
        <taxon>Bacteroidales</taxon>
        <taxon>Porphyromonadaceae</taxon>
        <taxon>Porphyromonas</taxon>
    </lineage>
</organism>
<dbReference type="InterPro" id="IPR006680">
    <property type="entry name" value="Amidohydro-rel"/>
</dbReference>
<evidence type="ECO:0000313" key="7">
    <source>
        <dbReference type="Proteomes" id="UP000297225"/>
    </source>
</evidence>
<feature type="binding site" evidence="4">
    <location>
        <position position="87"/>
    </location>
    <ligand>
        <name>substrate</name>
    </ligand>
</feature>